<reference evidence="2" key="1">
    <citation type="journal article" date="2014" name="Front. Microbiol.">
        <title>High frequency of phylogenetically diverse reductive dehalogenase-homologous genes in deep subseafloor sedimentary metagenomes.</title>
        <authorList>
            <person name="Kawai M."/>
            <person name="Futagami T."/>
            <person name="Toyoda A."/>
            <person name="Takaki Y."/>
            <person name="Nishi S."/>
            <person name="Hori S."/>
            <person name="Arai W."/>
            <person name="Tsubouchi T."/>
            <person name="Morono Y."/>
            <person name="Uchiyama I."/>
            <person name="Ito T."/>
            <person name="Fujiyama A."/>
            <person name="Inagaki F."/>
            <person name="Takami H."/>
        </authorList>
    </citation>
    <scope>NUCLEOTIDE SEQUENCE</scope>
    <source>
        <strain evidence="2">Expedition CK06-06</strain>
    </source>
</reference>
<dbReference type="AlphaFoldDB" id="X1FEY5"/>
<comment type="caution">
    <text evidence="2">The sequence shown here is derived from an EMBL/GenBank/DDBJ whole genome shotgun (WGS) entry which is preliminary data.</text>
</comment>
<dbReference type="Gene3D" id="3.90.550.10">
    <property type="entry name" value="Spore Coat Polysaccharide Biosynthesis Protein SpsA, Chain A"/>
    <property type="match status" value="1"/>
</dbReference>
<organism evidence="2">
    <name type="scientific">marine sediment metagenome</name>
    <dbReference type="NCBI Taxonomy" id="412755"/>
    <lineage>
        <taxon>unclassified sequences</taxon>
        <taxon>metagenomes</taxon>
        <taxon>ecological metagenomes</taxon>
    </lineage>
</organism>
<accession>X1FEY5</accession>
<name>X1FEY5_9ZZZZ</name>
<dbReference type="SUPFAM" id="SSF53448">
    <property type="entry name" value="Nucleotide-diphospho-sugar transferases"/>
    <property type="match status" value="1"/>
</dbReference>
<proteinExistence type="predicted"/>
<dbReference type="InterPro" id="IPR029044">
    <property type="entry name" value="Nucleotide-diphossugar_trans"/>
</dbReference>
<dbReference type="EMBL" id="BARU01008692">
    <property type="protein sequence ID" value="GAH44201.1"/>
    <property type="molecule type" value="Genomic_DNA"/>
</dbReference>
<evidence type="ECO:0000259" key="1">
    <source>
        <dbReference type="Pfam" id="PF00535"/>
    </source>
</evidence>
<evidence type="ECO:0000313" key="2">
    <source>
        <dbReference type="EMBL" id="GAH44201.1"/>
    </source>
</evidence>
<gene>
    <name evidence="2" type="ORF">S03H2_16933</name>
</gene>
<feature type="domain" description="Glycosyltransferase 2-like" evidence="1">
    <location>
        <begin position="3"/>
        <end position="48"/>
    </location>
</feature>
<sequence length="80" mass="9464">MVKNEENRYLQEVLHDLEQFVDEIMILDDNSQDGTIAVCKNFKKVFGKTLKISIGQTDEKTARETLYKMTIERNPEFFQF</sequence>
<protein>
    <recommendedName>
        <fullName evidence="1">Glycosyltransferase 2-like domain-containing protein</fullName>
    </recommendedName>
</protein>
<dbReference type="Pfam" id="PF00535">
    <property type="entry name" value="Glycos_transf_2"/>
    <property type="match status" value="1"/>
</dbReference>
<dbReference type="InterPro" id="IPR001173">
    <property type="entry name" value="Glyco_trans_2-like"/>
</dbReference>